<feature type="compositionally biased region" description="Polar residues" evidence="1">
    <location>
        <begin position="61"/>
        <end position="72"/>
    </location>
</feature>
<dbReference type="WBParaSite" id="PDA_v2.g29249.t1">
    <property type="protein sequence ID" value="PDA_v2.g29249.t1"/>
    <property type="gene ID" value="PDA_v2.g29249"/>
</dbReference>
<feature type="compositionally biased region" description="Low complexity" evidence="1">
    <location>
        <begin position="73"/>
        <end position="91"/>
    </location>
</feature>
<reference evidence="3" key="1">
    <citation type="submission" date="2022-11" db="UniProtKB">
        <authorList>
            <consortium name="WormBaseParasite"/>
        </authorList>
    </citation>
    <scope>IDENTIFICATION</scope>
</reference>
<sequence length="91" mass="10229">MTEHSIFRVNTQTGQNSYKINNNQTIIFLRLSKVPSVKFRNRFIENNMSAVLAAEARTHGSRTSLLSVTPKAQRQPPNSTSSNSRNPTPKN</sequence>
<accession>A0A914QCA9</accession>
<evidence type="ECO:0000256" key="1">
    <source>
        <dbReference type="SAM" id="MobiDB-lite"/>
    </source>
</evidence>
<organism evidence="2 3">
    <name type="scientific">Panagrolaimus davidi</name>
    <dbReference type="NCBI Taxonomy" id="227884"/>
    <lineage>
        <taxon>Eukaryota</taxon>
        <taxon>Metazoa</taxon>
        <taxon>Ecdysozoa</taxon>
        <taxon>Nematoda</taxon>
        <taxon>Chromadorea</taxon>
        <taxon>Rhabditida</taxon>
        <taxon>Tylenchina</taxon>
        <taxon>Panagrolaimomorpha</taxon>
        <taxon>Panagrolaimoidea</taxon>
        <taxon>Panagrolaimidae</taxon>
        <taxon>Panagrolaimus</taxon>
    </lineage>
</organism>
<protein>
    <submittedName>
        <fullName evidence="3">Uncharacterized protein</fullName>
    </submittedName>
</protein>
<dbReference type="AlphaFoldDB" id="A0A914QCA9"/>
<keyword evidence="2" id="KW-1185">Reference proteome</keyword>
<dbReference type="Proteomes" id="UP000887578">
    <property type="component" value="Unplaced"/>
</dbReference>
<evidence type="ECO:0000313" key="2">
    <source>
        <dbReference type="Proteomes" id="UP000887578"/>
    </source>
</evidence>
<proteinExistence type="predicted"/>
<feature type="region of interest" description="Disordered" evidence="1">
    <location>
        <begin position="57"/>
        <end position="91"/>
    </location>
</feature>
<name>A0A914QCA9_9BILA</name>
<evidence type="ECO:0000313" key="3">
    <source>
        <dbReference type="WBParaSite" id="PDA_v2.g29249.t1"/>
    </source>
</evidence>